<dbReference type="Gene3D" id="3.60.15.10">
    <property type="entry name" value="Ribonuclease Z/Hydroxyacylglutathione hydrolase-like"/>
    <property type="match status" value="1"/>
</dbReference>
<dbReference type="SUPFAM" id="SSF56281">
    <property type="entry name" value="Metallo-hydrolase/oxidoreductase"/>
    <property type="match status" value="1"/>
</dbReference>
<dbReference type="AlphaFoldDB" id="A0A433HM93"/>
<dbReference type="Proteomes" id="UP000267430">
    <property type="component" value="Unassembled WGS sequence"/>
</dbReference>
<comment type="caution">
    <text evidence="1">The sequence shown here is derived from an EMBL/GenBank/DDBJ whole genome shotgun (WGS) entry which is preliminary data.</text>
</comment>
<organism evidence="1 2">
    <name type="scientific">Peribacillus cavernae</name>
    <dbReference type="NCBI Taxonomy" id="1674310"/>
    <lineage>
        <taxon>Bacteria</taxon>
        <taxon>Bacillati</taxon>
        <taxon>Bacillota</taxon>
        <taxon>Bacilli</taxon>
        <taxon>Bacillales</taxon>
        <taxon>Bacillaceae</taxon>
        <taxon>Peribacillus</taxon>
    </lineage>
</organism>
<name>A0A433HM93_9BACI</name>
<dbReference type="OrthoDB" id="2696637at2"/>
<protein>
    <recommendedName>
        <fullName evidence="3">MBL fold metallo-hydrolase</fullName>
    </recommendedName>
</protein>
<dbReference type="RefSeq" id="WP_126864746.1">
    <property type="nucleotide sequence ID" value="NZ_JAUSTX010000006.1"/>
</dbReference>
<keyword evidence="2" id="KW-1185">Reference proteome</keyword>
<evidence type="ECO:0000313" key="1">
    <source>
        <dbReference type="EMBL" id="RUQ29333.1"/>
    </source>
</evidence>
<dbReference type="InterPro" id="IPR036866">
    <property type="entry name" value="RibonucZ/Hydroxyglut_hydro"/>
</dbReference>
<reference evidence="1 2" key="1">
    <citation type="submission" date="2018-12" db="EMBL/GenBank/DDBJ databases">
        <title>Bacillus chawlae sp. nov., Bacillus glennii sp. nov., and Bacillus saganii sp. nov. Isolated from the Vehicle Assembly Building at Kennedy Space Center where the Viking Spacecraft were Assembled.</title>
        <authorList>
            <person name="Seuylemezian A."/>
            <person name="Vaishampayan P."/>
        </authorList>
    </citation>
    <scope>NUCLEOTIDE SEQUENCE [LARGE SCALE GENOMIC DNA]</scope>
    <source>
        <strain evidence="1 2">L5</strain>
    </source>
</reference>
<accession>A0A433HM93</accession>
<proteinExistence type="predicted"/>
<dbReference type="EMBL" id="RYZZ01000010">
    <property type="protein sequence ID" value="RUQ29333.1"/>
    <property type="molecule type" value="Genomic_DNA"/>
</dbReference>
<sequence length="280" mass="31804">MKLIFSIIIALSGWLPNIDDESVIPDEIEKIDLNLMENEYAFTFFDLSSGDAAILQAEDGSTILINTGTAAEENKLKKWLTLYGVKKIDAVILTKATKGYDDNVKNIVTEYNVPRVIAGKKMENRVNSILSDLQGVELSLWSEQSKETFLDEIEISVIHENDTKEEGLDLSFKIKDNYLLYVTSSSEKIRNKLMELNPSDVQIIKAPYNAMPFATAEHLDPQAVILSEQVDKAVEREMVQKFREMWIEVFNTAKQGTVTAKFTKTTHEIFPIKNFLNTRK</sequence>
<gene>
    <name evidence="1" type="ORF">ELQ35_10225</name>
</gene>
<evidence type="ECO:0000313" key="2">
    <source>
        <dbReference type="Proteomes" id="UP000267430"/>
    </source>
</evidence>
<evidence type="ECO:0008006" key="3">
    <source>
        <dbReference type="Google" id="ProtNLM"/>
    </source>
</evidence>